<dbReference type="InterPro" id="IPR036188">
    <property type="entry name" value="FAD/NAD-bd_sf"/>
</dbReference>
<dbReference type="PANTHER" id="PTHR43104">
    <property type="entry name" value="L-2-HYDROXYGLUTARATE DEHYDROGENASE, MITOCHONDRIAL"/>
    <property type="match status" value="1"/>
</dbReference>
<dbReference type="GO" id="GO:0005737">
    <property type="term" value="C:cytoplasm"/>
    <property type="evidence" value="ECO:0007669"/>
    <property type="project" value="TreeGrafter"/>
</dbReference>
<name>A0A4P6ECK3_9MICO</name>
<dbReference type="RefSeq" id="WP_129388385.1">
    <property type="nucleotide sequence ID" value="NZ_CP035494.1"/>
</dbReference>
<proteinExistence type="inferred from homology"/>
<accession>A0A4P6ECK3</accession>
<evidence type="ECO:0000259" key="6">
    <source>
        <dbReference type="Pfam" id="PF01266"/>
    </source>
</evidence>
<dbReference type="EMBL" id="CP035494">
    <property type="protein sequence ID" value="QAY59962.1"/>
    <property type="molecule type" value="Genomic_DNA"/>
</dbReference>
<keyword evidence="3" id="KW-0274">FAD</keyword>
<dbReference type="SUPFAM" id="SSF51905">
    <property type="entry name" value="FAD/NAD(P)-binding domain"/>
    <property type="match status" value="1"/>
</dbReference>
<dbReference type="GO" id="GO:0047545">
    <property type="term" value="F:(S)-2-hydroxyglutarate dehydrogenase activity"/>
    <property type="evidence" value="ECO:0007669"/>
    <property type="project" value="TreeGrafter"/>
</dbReference>
<evidence type="ECO:0000313" key="7">
    <source>
        <dbReference type="EMBL" id="QAY59962.1"/>
    </source>
</evidence>
<dbReference type="Proteomes" id="UP000293995">
    <property type="component" value="Chromosome"/>
</dbReference>
<sequence length="400" mass="43885">MSERVGIIGGGIVGVALARALAQRGDEVTVLEKEPRLAAHQTGHNSGVVHAGLYYAPGSLKATLCAAGRVRIREFCQQKGLPYREVGKLVVAVDENELGALAEIERRSRENGVPDLERIDDVARLREIEPHVAGVAAVHSPHTAVVDYASITEAMAQDVRAAEGTILLGSEVTAMRTEGEQVRVVTPVSEHVFDRVIVCAGLHSDVVARFVGADPSPKILPFRGEYWALRPSRVDLVRGMIYPVPDPRFPFLGVHFTRGVYDDVHVGPNAVPALAREGYSWLRWSAKDTWESLRWPGAWPLARQHWRMGADEISASLLKPRYFHKARRFVPELRMSDLQRTSSAGVRAQAWGRGGELLDDFAVDQVGRVTLVRNAPSPAATSSLAIADYLIEHYLSPPAR</sequence>
<keyword evidence="4" id="KW-0560">Oxidoreductase</keyword>
<protein>
    <submittedName>
        <fullName evidence="7">L-2-hydroxyglutarate oxidase</fullName>
    </submittedName>
</protein>
<keyword evidence="8" id="KW-1185">Reference proteome</keyword>
<dbReference type="InterPro" id="IPR006076">
    <property type="entry name" value="FAD-dep_OxRdtase"/>
</dbReference>
<dbReference type="AlphaFoldDB" id="A0A4P6ECK3"/>
<organism evidence="7 8">
    <name type="scientific">Microbacterium protaetiae</name>
    <dbReference type="NCBI Taxonomy" id="2509458"/>
    <lineage>
        <taxon>Bacteria</taxon>
        <taxon>Bacillati</taxon>
        <taxon>Actinomycetota</taxon>
        <taxon>Actinomycetes</taxon>
        <taxon>Micrococcales</taxon>
        <taxon>Microbacteriaceae</taxon>
        <taxon>Microbacterium</taxon>
    </lineage>
</organism>
<comment type="cofactor">
    <cofactor evidence="1">
        <name>FAD</name>
        <dbReference type="ChEBI" id="CHEBI:57692"/>
    </cofactor>
</comment>
<dbReference type="Pfam" id="PF01266">
    <property type="entry name" value="DAO"/>
    <property type="match status" value="1"/>
</dbReference>
<dbReference type="Gene3D" id="3.30.9.10">
    <property type="entry name" value="D-Amino Acid Oxidase, subunit A, domain 2"/>
    <property type="match status" value="1"/>
</dbReference>
<evidence type="ECO:0000256" key="4">
    <source>
        <dbReference type="ARBA" id="ARBA00023002"/>
    </source>
</evidence>
<dbReference type="Gene3D" id="3.50.50.60">
    <property type="entry name" value="FAD/NAD(P)-binding domain"/>
    <property type="match status" value="1"/>
</dbReference>
<evidence type="ECO:0000256" key="3">
    <source>
        <dbReference type="ARBA" id="ARBA00022827"/>
    </source>
</evidence>
<reference evidence="7 8" key="1">
    <citation type="submission" date="2019-01" db="EMBL/GenBank/DDBJ databases">
        <title>Genome sequencing of strain DFW100M-13.</title>
        <authorList>
            <person name="Heo J."/>
            <person name="Kim S.-J."/>
            <person name="Kim J.-S."/>
            <person name="Hong S.-B."/>
            <person name="Kwon S.-W."/>
        </authorList>
    </citation>
    <scope>NUCLEOTIDE SEQUENCE [LARGE SCALE GENOMIC DNA]</scope>
    <source>
        <strain evidence="7 8">DFW100M-13</strain>
    </source>
</reference>
<dbReference type="KEGG" id="mprt:ET475_08105"/>
<feature type="domain" description="FAD dependent oxidoreductase" evidence="6">
    <location>
        <begin position="5"/>
        <end position="392"/>
    </location>
</feature>
<comment type="similarity">
    <text evidence="5">Belongs to the L2HGDH family.</text>
</comment>
<keyword evidence="2" id="KW-0285">Flavoprotein</keyword>
<evidence type="ECO:0000313" key="8">
    <source>
        <dbReference type="Proteomes" id="UP000293995"/>
    </source>
</evidence>
<dbReference type="NCBIfam" id="NF008726">
    <property type="entry name" value="PRK11728.1"/>
    <property type="match status" value="1"/>
</dbReference>
<evidence type="ECO:0000256" key="2">
    <source>
        <dbReference type="ARBA" id="ARBA00022630"/>
    </source>
</evidence>
<dbReference type="OrthoDB" id="9801699at2"/>
<gene>
    <name evidence="7" type="ORF">ET475_08105</name>
</gene>
<evidence type="ECO:0000256" key="1">
    <source>
        <dbReference type="ARBA" id="ARBA00001974"/>
    </source>
</evidence>
<evidence type="ECO:0000256" key="5">
    <source>
        <dbReference type="ARBA" id="ARBA00037941"/>
    </source>
</evidence>
<dbReference type="PANTHER" id="PTHR43104:SF2">
    <property type="entry name" value="L-2-HYDROXYGLUTARATE DEHYDROGENASE, MITOCHONDRIAL"/>
    <property type="match status" value="1"/>
</dbReference>